<keyword evidence="3" id="KW-1185">Reference proteome</keyword>
<gene>
    <name evidence="2" type="ordered locus">VIT_16s0098g01550</name>
</gene>
<dbReference type="Proteomes" id="UP000009183">
    <property type="component" value="Chromosome 16"/>
</dbReference>
<dbReference type="HOGENOM" id="CLU_3280599_0_0_1"/>
<feature type="transmembrane region" description="Helical" evidence="1">
    <location>
        <begin position="7"/>
        <end position="30"/>
    </location>
</feature>
<name>E0CV76_VITVI</name>
<reference evidence="3" key="1">
    <citation type="journal article" date="2007" name="Nature">
        <title>The grapevine genome sequence suggests ancestral hexaploidization in major angiosperm phyla.</title>
        <authorList>
            <consortium name="The French-Italian Public Consortium for Grapevine Genome Characterization."/>
            <person name="Jaillon O."/>
            <person name="Aury J.-M."/>
            <person name="Noel B."/>
            <person name="Policriti A."/>
            <person name="Clepet C."/>
            <person name="Casagrande A."/>
            <person name="Choisne N."/>
            <person name="Aubourg S."/>
            <person name="Vitulo N."/>
            <person name="Jubin C."/>
            <person name="Vezzi A."/>
            <person name="Legeai F."/>
            <person name="Hugueney P."/>
            <person name="Dasilva C."/>
            <person name="Horner D."/>
            <person name="Mica E."/>
            <person name="Jublot D."/>
            <person name="Poulain J."/>
            <person name="Bruyere C."/>
            <person name="Billault A."/>
            <person name="Segurens B."/>
            <person name="Gouyvenoux M."/>
            <person name="Ugarte E."/>
            <person name="Cattonaro F."/>
            <person name="Anthouard V."/>
            <person name="Vico V."/>
            <person name="Del Fabbro C."/>
            <person name="Alaux M."/>
            <person name="Di Gaspero G."/>
            <person name="Dumas V."/>
            <person name="Felice N."/>
            <person name="Paillard S."/>
            <person name="Juman I."/>
            <person name="Moroldo M."/>
            <person name="Scalabrin S."/>
            <person name="Canaguier A."/>
            <person name="Le Clainche I."/>
            <person name="Malacrida G."/>
            <person name="Durand E."/>
            <person name="Pesole G."/>
            <person name="Laucou V."/>
            <person name="Chatelet P."/>
            <person name="Merdinoglu D."/>
            <person name="Delledonne M."/>
            <person name="Pezzotti M."/>
            <person name="Lecharny A."/>
            <person name="Scarpelli C."/>
            <person name="Artiguenave F."/>
            <person name="Pe M.E."/>
            <person name="Valle G."/>
            <person name="Morgante M."/>
            <person name="Caboche M."/>
            <person name="Adam-Blondon A.-F."/>
            <person name="Weissenbach J."/>
            <person name="Quetier F."/>
            <person name="Wincker P."/>
        </authorList>
    </citation>
    <scope>NUCLEOTIDE SEQUENCE [LARGE SCALE GENOMIC DNA]</scope>
    <source>
        <strain evidence="3">cv. Pinot noir / PN40024</strain>
    </source>
</reference>
<keyword evidence="1" id="KW-0812">Transmembrane</keyword>
<protein>
    <submittedName>
        <fullName evidence="2">Uncharacterized protein</fullName>
    </submittedName>
</protein>
<dbReference type="AlphaFoldDB" id="E0CV76"/>
<evidence type="ECO:0000256" key="1">
    <source>
        <dbReference type="SAM" id="Phobius"/>
    </source>
</evidence>
<dbReference type="PaxDb" id="29760-VIT_16s0098g01550.t01"/>
<evidence type="ECO:0000313" key="2">
    <source>
        <dbReference type="EMBL" id="CBI23037.3"/>
    </source>
</evidence>
<evidence type="ECO:0000313" key="3">
    <source>
        <dbReference type="Proteomes" id="UP000009183"/>
    </source>
</evidence>
<accession>E0CV76</accession>
<dbReference type="EMBL" id="FN595247">
    <property type="protein sequence ID" value="CBI23037.3"/>
    <property type="molecule type" value="Genomic_DNA"/>
</dbReference>
<dbReference type="InParanoid" id="E0CV76"/>
<organism evidence="2 3">
    <name type="scientific">Vitis vinifera</name>
    <name type="common">Grape</name>
    <dbReference type="NCBI Taxonomy" id="29760"/>
    <lineage>
        <taxon>Eukaryota</taxon>
        <taxon>Viridiplantae</taxon>
        <taxon>Streptophyta</taxon>
        <taxon>Embryophyta</taxon>
        <taxon>Tracheophyta</taxon>
        <taxon>Spermatophyta</taxon>
        <taxon>Magnoliopsida</taxon>
        <taxon>eudicotyledons</taxon>
        <taxon>Gunneridae</taxon>
        <taxon>Pentapetalae</taxon>
        <taxon>rosids</taxon>
        <taxon>Vitales</taxon>
        <taxon>Vitaceae</taxon>
        <taxon>Viteae</taxon>
        <taxon>Vitis</taxon>
    </lineage>
</organism>
<proteinExistence type="predicted"/>
<sequence>MMERSAANFYVGDFVMLGDFFSPLIFLSFFKGIESNLLPHH</sequence>
<keyword evidence="1" id="KW-0472">Membrane</keyword>
<keyword evidence="1" id="KW-1133">Transmembrane helix</keyword>